<feature type="compositionally biased region" description="Basic and acidic residues" evidence="2">
    <location>
        <begin position="562"/>
        <end position="572"/>
    </location>
</feature>
<organism evidence="3 4">
    <name type="scientific">Zasmidium cellare ATCC 36951</name>
    <dbReference type="NCBI Taxonomy" id="1080233"/>
    <lineage>
        <taxon>Eukaryota</taxon>
        <taxon>Fungi</taxon>
        <taxon>Dikarya</taxon>
        <taxon>Ascomycota</taxon>
        <taxon>Pezizomycotina</taxon>
        <taxon>Dothideomycetes</taxon>
        <taxon>Dothideomycetidae</taxon>
        <taxon>Mycosphaerellales</taxon>
        <taxon>Mycosphaerellaceae</taxon>
        <taxon>Zasmidium</taxon>
    </lineage>
</organism>
<dbReference type="Proteomes" id="UP000799537">
    <property type="component" value="Unassembled WGS sequence"/>
</dbReference>
<feature type="region of interest" description="Disordered" evidence="2">
    <location>
        <begin position="562"/>
        <end position="603"/>
    </location>
</feature>
<dbReference type="GeneID" id="54560734"/>
<proteinExistence type="predicted"/>
<feature type="region of interest" description="Disordered" evidence="2">
    <location>
        <begin position="162"/>
        <end position="263"/>
    </location>
</feature>
<accession>A0A6A6CGI6</accession>
<feature type="coiled-coil region" evidence="1">
    <location>
        <begin position="347"/>
        <end position="381"/>
    </location>
</feature>
<sequence length="603" mass="67674">MAIADFSYLLSAPFVFATLLHGISDVGFLGTALVTILVIASFQSVYLRKVEIRLRGCEREKKSLKKQLSELTVRKESRDCELVHEYELLREEWKQLNERIAEEGMQFEEGNAALEDEVSPKQKQLPLLKESSNIKAREFKETKGVVGVEVGSYFMVEDTRKAEASKTNGEVTAESSSEEDSDEEDYADSSDDEKFAVNAGKAKAATDTNDEISSDESSAVSSDDGSESDHKAEAEDDDGDSESHESEVSVEGAQPSEPCSQFTSLFRTHPYSDRFLQDEKAIARLLNKYYAAKDSIRASGPSTSAEQEEAQQNTAPVSLELQKEKKRCIEALRNAHMEQTLLGVLTTAAEQDRNQQFEDQVEILERALKKTVTELDNRRENLCEVLRAALYEGRKLGNVANALEAYLRATSEYNFVLTFKNLYSEPQHEKALRNLRSARERLDASFNDLSGDSVLRLFDETDVTWLPRTGAGIVAWIREANDRAERWSGSQVESKMLQIIRLLPVARPTSCEVADPIHEEHGHALQNIEDGIDDMRNVNDGEGDISADQTRDDIAVDVHDGNPVEVKQESAKTRKQREKRQAKRRAAREAKAETERLHLQTLS</sequence>
<feature type="compositionally biased region" description="Acidic residues" evidence="2">
    <location>
        <begin position="176"/>
        <end position="191"/>
    </location>
</feature>
<evidence type="ECO:0000256" key="2">
    <source>
        <dbReference type="SAM" id="MobiDB-lite"/>
    </source>
</evidence>
<evidence type="ECO:0000313" key="3">
    <source>
        <dbReference type="EMBL" id="KAF2164536.1"/>
    </source>
</evidence>
<gene>
    <name evidence="3" type="ORF">M409DRAFT_24937</name>
</gene>
<feature type="region of interest" description="Disordered" evidence="2">
    <location>
        <begin position="298"/>
        <end position="318"/>
    </location>
</feature>
<dbReference type="EMBL" id="ML993603">
    <property type="protein sequence ID" value="KAF2164536.1"/>
    <property type="molecule type" value="Genomic_DNA"/>
</dbReference>
<feature type="compositionally biased region" description="Polar residues" evidence="2">
    <location>
        <begin position="300"/>
        <end position="316"/>
    </location>
</feature>
<keyword evidence="4" id="KW-1185">Reference proteome</keyword>
<name>A0A6A6CGI6_ZASCE</name>
<feature type="coiled-coil region" evidence="1">
    <location>
        <begin position="47"/>
        <end position="103"/>
    </location>
</feature>
<dbReference type="RefSeq" id="XP_033665425.1">
    <property type="nucleotide sequence ID" value="XM_033807462.1"/>
</dbReference>
<feature type="compositionally biased region" description="Basic and acidic residues" evidence="2">
    <location>
        <begin position="587"/>
        <end position="603"/>
    </location>
</feature>
<feature type="compositionally biased region" description="Basic residues" evidence="2">
    <location>
        <begin position="573"/>
        <end position="586"/>
    </location>
</feature>
<evidence type="ECO:0000256" key="1">
    <source>
        <dbReference type="SAM" id="Coils"/>
    </source>
</evidence>
<keyword evidence="1" id="KW-0175">Coiled coil</keyword>
<dbReference type="AlphaFoldDB" id="A0A6A6CGI6"/>
<reference evidence="3" key="1">
    <citation type="journal article" date="2020" name="Stud. Mycol.">
        <title>101 Dothideomycetes genomes: a test case for predicting lifestyles and emergence of pathogens.</title>
        <authorList>
            <person name="Haridas S."/>
            <person name="Albert R."/>
            <person name="Binder M."/>
            <person name="Bloem J."/>
            <person name="Labutti K."/>
            <person name="Salamov A."/>
            <person name="Andreopoulos B."/>
            <person name="Baker S."/>
            <person name="Barry K."/>
            <person name="Bills G."/>
            <person name="Bluhm B."/>
            <person name="Cannon C."/>
            <person name="Castanera R."/>
            <person name="Culley D."/>
            <person name="Daum C."/>
            <person name="Ezra D."/>
            <person name="Gonzalez J."/>
            <person name="Henrissat B."/>
            <person name="Kuo A."/>
            <person name="Liang C."/>
            <person name="Lipzen A."/>
            <person name="Lutzoni F."/>
            <person name="Magnuson J."/>
            <person name="Mondo S."/>
            <person name="Nolan M."/>
            <person name="Ohm R."/>
            <person name="Pangilinan J."/>
            <person name="Park H.-J."/>
            <person name="Ramirez L."/>
            <person name="Alfaro M."/>
            <person name="Sun H."/>
            <person name="Tritt A."/>
            <person name="Yoshinaga Y."/>
            <person name="Zwiers L.-H."/>
            <person name="Turgeon B."/>
            <person name="Goodwin S."/>
            <person name="Spatafora J."/>
            <person name="Crous P."/>
            <person name="Grigoriev I."/>
        </authorList>
    </citation>
    <scope>NUCLEOTIDE SEQUENCE</scope>
    <source>
        <strain evidence="3">ATCC 36951</strain>
    </source>
</reference>
<protein>
    <submittedName>
        <fullName evidence="3">Uncharacterized protein</fullName>
    </submittedName>
</protein>
<evidence type="ECO:0000313" key="4">
    <source>
        <dbReference type="Proteomes" id="UP000799537"/>
    </source>
</evidence>